<evidence type="ECO:0000256" key="7">
    <source>
        <dbReference type="ARBA" id="ARBA00023180"/>
    </source>
</evidence>
<evidence type="ECO:0000256" key="4">
    <source>
        <dbReference type="ARBA" id="ARBA00022729"/>
    </source>
</evidence>
<dbReference type="STRING" id="65489.A0A0D3EIY8"/>
<proteinExistence type="predicted"/>
<dbReference type="Gramene" id="OBART01G01130.1">
    <property type="protein sequence ID" value="OBART01G01130.1"/>
    <property type="gene ID" value="OBART01G01130"/>
</dbReference>
<evidence type="ECO:0000256" key="5">
    <source>
        <dbReference type="ARBA" id="ARBA00022989"/>
    </source>
</evidence>
<accession>A0A0D3EIY8</accession>
<evidence type="ECO:0000256" key="6">
    <source>
        <dbReference type="ARBA" id="ARBA00023136"/>
    </source>
</evidence>
<evidence type="ECO:0000256" key="2">
    <source>
        <dbReference type="ARBA" id="ARBA00022527"/>
    </source>
</evidence>
<keyword evidence="3" id="KW-0812">Transmembrane</keyword>
<dbReference type="InterPro" id="IPR045874">
    <property type="entry name" value="LRK10/LRL21-25-like"/>
</dbReference>
<dbReference type="EnsemblPlants" id="OBART01G01130.1">
    <property type="protein sequence ID" value="OBART01G01130.1"/>
    <property type="gene ID" value="OBART01G01130"/>
</dbReference>
<dbReference type="PaxDb" id="65489-OBART01G01130.1"/>
<keyword evidence="2" id="KW-0418">Kinase</keyword>
<dbReference type="AlphaFoldDB" id="A0A0D3EIY8"/>
<keyword evidence="2" id="KW-0723">Serine/threonine-protein kinase</keyword>
<keyword evidence="2" id="KW-0808">Transferase</keyword>
<evidence type="ECO:0000256" key="3">
    <source>
        <dbReference type="ARBA" id="ARBA00022692"/>
    </source>
</evidence>
<evidence type="ECO:0000256" key="1">
    <source>
        <dbReference type="ARBA" id="ARBA00004479"/>
    </source>
</evidence>
<keyword evidence="7" id="KW-0325">Glycoprotein</keyword>
<keyword evidence="5" id="KW-1133">Transmembrane helix</keyword>
<keyword evidence="6" id="KW-0472">Membrane</keyword>
<sequence length="72" mass="8125">MLRQACSRRRPPILETTISLSKLPKGQELHELERKLCVVALWCIQTKPHDRPAMSEVVGMLEDGADSLQKNA</sequence>
<reference evidence="8" key="2">
    <citation type="submission" date="2015-03" db="UniProtKB">
        <authorList>
            <consortium name="EnsemblPlants"/>
        </authorList>
    </citation>
    <scope>IDENTIFICATION</scope>
</reference>
<dbReference type="GO" id="GO:0004674">
    <property type="term" value="F:protein serine/threonine kinase activity"/>
    <property type="evidence" value="ECO:0007669"/>
    <property type="project" value="UniProtKB-KW"/>
</dbReference>
<evidence type="ECO:0000313" key="9">
    <source>
        <dbReference type="Proteomes" id="UP000026960"/>
    </source>
</evidence>
<comment type="subcellular location">
    <subcellularLocation>
        <location evidence="1">Membrane</location>
        <topology evidence="1">Single-pass type I membrane protein</topology>
    </subcellularLocation>
</comment>
<reference evidence="8" key="1">
    <citation type="journal article" date="2009" name="Rice">
        <title>De Novo Next Generation Sequencing of Plant Genomes.</title>
        <authorList>
            <person name="Rounsley S."/>
            <person name="Marri P.R."/>
            <person name="Yu Y."/>
            <person name="He R."/>
            <person name="Sisneros N."/>
            <person name="Goicoechea J.L."/>
            <person name="Lee S.J."/>
            <person name="Angelova A."/>
            <person name="Kudrna D."/>
            <person name="Luo M."/>
            <person name="Affourtit J."/>
            <person name="Desany B."/>
            <person name="Knight J."/>
            <person name="Niazi F."/>
            <person name="Egholm M."/>
            <person name="Wing R.A."/>
        </authorList>
    </citation>
    <scope>NUCLEOTIDE SEQUENCE [LARGE SCALE GENOMIC DNA]</scope>
    <source>
        <strain evidence="8">cv. IRGC 105608</strain>
    </source>
</reference>
<dbReference type="HOGENOM" id="CLU_2726125_0_0_1"/>
<dbReference type="GO" id="GO:0016020">
    <property type="term" value="C:membrane"/>
    <property type="evidence" value="ECO:0007669"/>
    <property type="project" value="UniProtKB-SubCell"/>
</dbReference>
<dbReference type="PANTHER" id="PTHR27009">
    <property type="entry name" value="RUST RESISTANCE KINASE LR10-RELATED"/>
    <property type="match status" value="1"/>
</dbReference>
<dbReference type="Proteomes" id="UP000026960">
    <property type="component" value="Chromosome 1"/>
</dbReference>
<name>A0A0D3EIY8_9ORYZ</name>
<organism evidence="8">
    <name type="scientific">Oryza barthii</name>
    <dbReference type="NCBI Taxonomy" id="65489"/>
    <lineage>
        <taxon>Eukaryota</taxon>
        <taxon>Viridiplantae</taxon>
        <taxon>Streptophyta</taxon>
        <taxon>Embryophyta</taxon>
        <taxon>Tracheophyta</taxon>
        <taxon>Spermatophyta</taxon>
        <taxon>Magnoliopsida</taxon>
        <taxon>Liliopsida</taxon>
        <taxon>Poales</taxon>
        <taxon>Poaceae</taxon>
        <taxon>BOP clade</taxon>
        <taxon>Oryzoideae</taxon>
        <taxon>Oryzeae</taxon>
        <taxon>Oryzinae</taxon>
        <taxon>Oryza</taxon>
    </lineage>
</organism>
<evidence type="ECO:0000313" key="8">
    <source>
        <dbReference type="EnsemblPlants" id="OBART01G01130.1"/>
    </source>
</evidence>
<keyword evidence="4" id="KW-0732">Signal</keyword>
<protein>
    <recommendedName>
        <fullName evidence="10">Serine-threonine/tyrosine-protein kinase catalytic domain-containing protein</fullName>
    </recommendedName>
</protein>
<keyword evidence="9" id="KW-1185">Reference proteome</keyword>
<evidence type="ECO:0008006" key="10">
    <source>
        <dbReference type="Google" id="ProtNLM"/>
    </source>
</evidence>